<dbReference type="PANTHER" id="PTHR24198:SF165">
    <property type="entry name" value="ANKYRIN REPEAT-CONTAINING PROTEIN-RELATED"/>
    <property type="match status" value="1"/>
</dbReference>
<reference evidence="5 6" key="1">
    <citation type="journal article" date="2020" name="ISME J.">
        <title>Uncovering the hidden diversity of litter-decomposition mechanisms in mushroom-forming fungi.</title>
        <authorList>
            <person name="Floudas D."/>
            <person name="Bentzer J."/>
            <person name="Ahren D."/>
            <person name="Johansson T."/>
            <person name="Persson P."/>
            <person name="Tunlid A."/>
        </authorList>
    </citation>
    <scope>NUCLEOTIDE SEQUENCE [LARGE SCALE GENOMIC DNA]</scope>
    <source>
        <strain evidence="5 6">CBS 175.51</strain>
    </source>
</reference>
<proteinExistence type="predicted"/>
<dbReference type="PANTHER" id="PTHR24198">
    <property type="entry name" value="ANKYRIN REPEAT AND PROTEIN KINASE DOMAIN-CONTAINING PROTEIN"/>
    <property type="match status" value="1"/>
</dbReference>
<keyword evidence="6" id="KW-1185">Reference proteome</keyword>
<dbReference type="Pfam" id="PF12796">
    <property type="entry name" value="Ank_2"/>
    <property type="match status" value="4"/>
</dbReference>
<feature type="repeat" description="ANK" evidence="3">
    <location>
        <begin position="442"/>
        <end position="474"/>
    </location>
</feature>
<keyword evidence="4" id="KW-0812">Transmembrane</keyword>
<comment type="caution">
    <text evidence="5">The sequence shown here is derived from an EMBL/GenBank/DDBJ whole genome shotgun (WGS) entry which is preliminary data.</text>
</comment>
<accession>A0A8H5BJ66</accession>
<keyword evidence="4" id="KW-1133">Transmembrane helix</keyword>
<evidence type="ECO:0000256" key="3">
    <source>
        <dbReference type="PROSITE-ProRule" id="PRU00023"/>
    </source>
</evidence>
<evidence type="ECO:0000256" key="2">
    <source>
        <dbReference type="ARBA" id="ARBA00023043"/>
    </source>
</evidence>
<dbReference type="InterPro" id="IPR036770">
    <property type="entry name" value="Ankyrin_rpt-contain_sf"/>
</dbReference>
<gene>
    <name evidence="5" type="ORF">D9611_008348</name>
</gene>
<feature type="transmembrane region" description="Helical" evidence="4">
    <location>
        <begin position="12"/>
        <end position="32"/>
    </location>
</feature>
<dbReference type="PROSITE" id="PS50297">
    <property type="entry name" value="ANK_REP_REGION"/>
    <property type="match status" value="1"/>
</dbReference>
<keyword evidence="4" id="KW-0472">Membrane</keyword>
<protein>
    <submittedName>
        <fullName evidence="5">Uncharacterized protein</fullName>
    </submittedName>
</protein>
<dbReference type="SMART" id="SM00248">
    <property type="entry name" value="ANK"/>
    <property type="match status" value="13"/>
</dbReference>
<dbReference type="EMBL" id="JAACJK010000165">
    <property type="protein sequence ID" value="KAF5324063.1"/>
    <property type="molecule type" value="Genomic_DNA"/>
</dbReference>
<feature type="transmembrane region" description="Helical" evidence="4">
    <location>
        <begin position="335"/>
        <end position="356"/>
    </location>
</feature>
<evidence type="ECO:0000313" key="5">
    <source>
        <dbReference type="EMBL" id="KAF5324063.1"/>
    </source>
</evidence>
<dbReference type="OrthoDB" id="3351993at2759"/>
<dbReference type="SUPFAM" id="SSF48403">
    <property type="entry name" value="Ankyrin repeat"/>
    <property type="match status" value="2"/>
</dbReference>
<evidence type="ECO:0000313" key="6">
    <source>
        <dbReference type="Proteomes" id="UP000541558"/>
    </source>
</evidence>
<keyword evidence="1" id="KW-0677">Repeat</keyword>
<name>A0A8H5BJ66_9AGAR</name>
<dbReference type="Gene3D" id="1.25.40.20">
    <property type="entry name" value="Ankyrin repeat-containing domain"/>
    <property type="match status" value="4"/>
</dbReference>
<feature type="transmembrane region" description="Helical" evidence="4">
    <location>
        <begin position="63"/>
        <end position="81"/>
    </location>
</feature>
<evidence type="ECO:0000256" key="1">
    <source>
        <dbReference type="ARBA" id="ARBA00022737"/>
    </source>
</evidence>
<feature type="transmembrane region" description="Helical" evidence="4">
    <location>
        <begin position="125"/>
        <end position="147"/>
    </location>
</feature>
<dbReference type="AlphaFoldDB" id="A0A8H5BJ66"/>
<dbReference type="PROSITE" id="PS50088">
    <property type="entry name" value="ANK_REPEAT"/>
    <property type="match status" value="1"/>
</dbReference>
<dbReference type="Proteomes" id="UP000541558">
    <property type="component" value="Unassembled WGS sequence"/>
</dbReference>
<dbReference type="InterPro" id="IPR002110">
    <property type="entry name" value="Ankyrin_rpt"/>
</dbReference>
<keyword evidence="2 3" id="KW-0040">ANK repeat</keyword>
<dbReference type="Pfam" id="PF00023">
    <property type="entry name" value="Ank"/>
    <property type="match status" value="1"/>
</dbReference>
<feature type="transmembrane region" description="Helical" evidence="4">
    <location>
        <begin position="273"/>
        <end position="300"/>
    </location>
</feature>
<feature type="transmembrane region" description="Helical" evidence="4">
    <location>
        <begin position="212"/>
        <end position="232"/>
    </location>
</feature>
<sequence length="907" mass="97989">MHDMLEAALPRVHALYITAILMCLISQLPSLADHPFAPRQTTMSSKDCSIPGNPDISGVGVRSAIYIQNLMCFIPAFWALADGKVTQGELDAAETQATTNLVLAFAILISSMVQAKTLGLTSYHASIVLSMSWMNNTNAFIYFLLYVQHKSQLGSQRQVNASWTGWARHIRQSLASVISTTLIRVNPTRDFGDKLSDDTGARLGASILVKRIVLLLGSLHLSLMAGLGLWLWSDIRGFGRLSKANDCAAEFALVAILGRHVPFASWALRITSFVIYAIFLMPGINLLLPIAAFLGLYFFCRHLPTPKPIRPEDPAPYVRPGTRLARMHNFIVRRWAMLPPCIGLVVLLAINLVFIVDIELTLKQNSGFQGEDEAEWGFGQILAMLLLFMPLRDLAEAVLARRIKQRQRDLNLALKGAVNSNDWEAVLTLVARGVDPNVDLEGDMSAIHAACRFNKPDVVKALLDAGADPNIEHGAKRDAYTIDRDNKDCLQLLRHVEVHYMSGEVALGLALTKGYGAGVKILLGRPGINVNFVSEARRSALELAVELKRGATVEILCDTPGINANLADEDGQTALMKASCDDSNKSIAKLICDTPGVDVNLADKQGQTALMKASCSSSKAIVKLLCEAPGIDVNMADETGQTALILASTKGAESIVKLLCARPGIGVNLADKAGQTPLICASRYGSDACVRLLCATTGIDVNLTDSSGRTALWWASSEGNEAIVELLCAAPGVEVNIANHRMETPLIRACFQNHGRTVRLLCATPGIDVTLADQYYRRNTFMWASFNGNTDIVELLLSIPGLDVNLGDCVGETALMKAALTGREAVVKRLCAEPRVDVNRTDCDGRTALTWAAMGGKKAIVQILSKSPGIAVDLADIKRRLADGPEPSATRKVVQDDILDILEGGGS</sequence>
<organism evidence="5 6">
    <name type="scientific">Ephemerocybe angulata</name>
    <dbReference type="NCBI Taxonomy" id="980116"/>
    <lineage>
        <taxon>Eukaryota</taxon>
        <taxon>Fungi</taxon>
        <taxon>Dikarya</taxon>
        <taxon>Basidiomycota</taxon>
        <taxon>Agaricomycotina</taxon>
        <taxon>Agaricomycetes</taxon>
        <taxon>Agaricomycetidae</taxon>
        <taxon>Agaricales</taxon>
        <taxon>Agaricineae</taxon>
        <taxon>Psathyrellaceae</taxon>
        <taxon>Ephemerocybe</taxon>
    </lineage>
</organism>
<evidence type="ECO:0000256" key="4">
    <source>
        <dbReference type="SAM" id="Phobius"/>
    </source>
</evidence>
<feature type="transmembrane region" description="Helical" evidence="4">
    <location>
        <begin position="101"/>
        <end position="119"/>
    </location>
</feature>